<dbReference type="NCBIfam" id="NF008333">
    <property type="entry name" value="PRK11118.1"/>
    <property type="match status" value="1"/>
</dbReference>
<gene>
    <name evidence="1" type="ORF">SAMN05421774_102381</name>
</gene>
<keyword evidence="2" id="KW-1185">Reference proteome</keyword>
<reference evidence="1 2" key="1">
    <citation type="submission" date="2017-01" db="EMBL/GenBank/DDBJ databases">
        <authorList>
            <person name="Mah S.A."/>
            <person name="Swanson W.J."/>
            <person name="Moy G.W."/>
            <person name="Vacquier V.D."/>
        </authorList>
    </citation>
    <scope>NUCLEOTIDE SEQUENCE [LARGE SCALE GENOMIC DNA]</scope>
    <source>
        <strain evidence="1 2">DSM 26375</strain>
    </source>
</reference>
<dbReference type="PANTHER" id="PTHR39169">
    <property type="match status" value="1"/>
</dbReference>
<name>A0A1N7M3A0_9RHOB</name>
<dbReference type="EMBL" id="FTOT01000002">
    <property type="protein sequence ID" value="SIS80558.1"/>
    <property type="molecule type" value="Genomic_DNA"/>
</dbReference>
<evidence type="ECO:0000313" key="2">
    <source>
        <dbReference type="Proteomes" id="UP000186141"/>
    </source>
</evidence>
<dbReference type="Gene3D" id="3.30.70.100">
    <property type="match status" value="1"/>
</dbReference>
<dbReference type="PANTHER" id="PTHR39169:SF1">
    <property type="entry name" value="MONOOXYGENASE YDHR-RELATED"/>
    <property type="match status" value="1"/>
</dbReference>
<dbReference type="RefSeq" id="WP_076529572.1">
    <property type="nucleotide sequence ID" value="NZ_BMEH01000002.1"/>
</dbReference>
<evidence type="ECO:0000313" key="1">
    <source>
        <dbReference type="EMBL" id="SIS80558.1"/>
    </source>
</evidence>
<protein>
    <submittedName>
        <fullName evidence="1">Putative mono-oxygenase ydhR</fullName>
    </submittedName>
</protein>
<accession>A0A1N7M3A0</accession>
<dbReference type="Proteomes" id="UP000186141">
    <property type="component" value="Unassembled WGS sequence"/>
</dbReference>
<sequence>MALTLVQFDFPFAGPWGAGMTEALGGLAQDIAAEPGLVWKIWTENAADGRAGGIYVFDNPDAAAAYRDKHSARLASFGVTGIVAHSFDVNADLSAITRAPL</sequence>
<organism evidence="1 2">
    <name type="scientific">Gemmobacter megaterium</name>
    <dbReference type="NCBI Taxonomy" id="1086013"/>
    <lineage>
        <taxon>Bacteria</taxon>
        <taxon>Pseudomonadati</taxon>
        <taxon>Pseudomonadota</taxon>
        <taxon>Alphaproteobacteria</taxon>
        <taxon>Rhodobacterales</taxon>
        <taxon>Paracoccaceae</taxon>
        <taxon>Gemmobacter</taxon>
    </lineage>
</organism>
<dbReference type="Pfam" id="PF08803">
    <property type="entry name" value="ydhR"/>
    <property type="match status" value="1"/>
</dbReference>
<dbReference type="STRING" id="1086013.SAMN05421774_102381"/>
<dbReference type="InterPro" id="IPR011008">
    <property type="entry name" value="Dimeric_a/b-barrel"/>
</dbReference>
<dbReference type="OrthoDB" id="2065010at2"/>
<dbReference type="AlphaFoldDB" id="A0A1N7M3A0"/>
<proteinExistence type="predicted"/>
<dbReference type="InterPro" id="IPR014910">
    <property type="entry name" value="YdhR"/>
</dbReference>
<dbReference type="SUPFAM" id="SSF54909">
    <property type="entry name" value="Dimeric alpha+beta barrel"/>
    <property type="match status" value="1"/>
</dbReference>